<evidence type="ECO:0000313" key="4">
    <source>
        <dbReference type="EMBL" id="OVF10660.1"/>
    </source>
</evidence>
<dbReference type="Pfam" id="PF22542">
    <property type="entry name" value="Utp8_C"/>
    <property type="match status" value="1"/>
</dbReference>
<keyword evidence="1" id="KW-0175">Coiled coil</keyword>
<sequence>MMPAIPGLGESYSLTELPRIPDLNLPERVVVSESQNGKSYLSTETIDLGISKSIISSYVLKPTPKLCWSYPLSPSTIADSMDVKDSLYLVGLTERKKSKLLMIQKTGDESVVTGEFSLSVPAVAVKFSSTKSAYVLLKNGDLELYNFSIEDSIIIEKVPELTNLTQGTSKASSVMFSRFISDHNLKYNHDLFFFISRSNSKLTYRLIALEGTKSFELYQTSIPFSKPESLCFAYSDGTVYQFDKKTKTISSSSLMKPQETLKSFSLKNIIGKSSSKSLFSMTSPSSERIILSHESSIFIISFKYESVLGEHTNNSHNQVFLTFALPVAGNTTETRNSFALYLNFEEKTKTCKLKSIQIDVGLNLLSESLGKSLHNSSEIKWNGFPALEDENMIEANKKIVKELERTDKNLLQDQAQKNTSAFDSHVVEFLKNAPLEENTTYKFSSLTDRVVDARFIESILAMIFEIDESESVQIINEEFVPQTTLTYLFTHPLYPEKYAKGLLMLLSQLNQPDLLKQAIDNCVGLTIEELTQELINLVELLDEMDAEEKEDAYYISSFLKATINRLSTDYSVGEITSKLQEILNIEYESANKKLEHLLNALIDINNNQSWTLLQAVIDVGGLFNWSLPTVNKLSEVIDAKVEALTQNSYNLTLTSQAVIGLQNAGKKGAKKSTPKVVDNIHEINNQRLQLDAILTINNNTTNKKLMVDEGIELAKKIPTYSREKLVL</sequence>
<evidence type="ECO:0000259" key="2">
    <source>
        <dbReference type="Pfam" id="PF10395"/>
    </source>
</evidence>
<organism evidence="4 5">
    <name type="scientific">Clavispora lusitaniae</name>
    <name type="common">Candida lusitaniae</name>
    <dbReference type="NCBI Taxonomy" id="36911"/>
    <lineage>
        <taxon>Eukaryota</taxon>
        <taxon>Fungi</taxon>
        <taxon>Dikarya</taxon>
        <taxon>Ascomycota</taxon>
        <taxon>Saccharomycotina</taxon>
        <taxon>Pichiomycetes</taxon>
        <taxon>Metschnikowiaceae</taxon>
        <taxon>Clavispora</taxon>
    </lineage>
</organism>
<comment type="caution">
    <text evidence="4">The sequence shown here is derived from an EMBL/GenBank/DDBJ whole genome shotgun (WGS) entry which is preliminary data.</text>
</comment>
<dbReference type="AlphaFoldDB" id="A0AA91Q3I8"/>
<evidence type="ECO:0000256" key="1">
    <source>
        <dbReference type="SAM" id="Coils"/>
    </source>
</evidence>
<protein>
    <submittedName>
        <fullName evidence="4">U3 small nucleolar RNA-associated protein</fullName>
    </submittedName>
</protein>
<feature type="domain" description="Utp8 beta-propeller" evidence="2">
    <location>
        <begin position="6"/>
        <end position="373"/>
    </location>
</feature>
<dbReference type="KEGG" id="clus:A9F13_01g00539"/>
<dbReference type="InterPro" id="IPR018843">
    <property type="entry name" value="Utp8_b-prop"/>
</dbReference>
<reference evidence="4 5" key="1">
    <citation type="submission" date="2017-04" db="EMBL/GenBank/DDBJ databases">
        <title>Draft genome of the yeast Clavispora lusitaniae type strain CBS 6936.</title>
        <authorList>
            <person name="Durrens P."/>
            <person name="Klopp C."/>
            <person name="Biteau N."/>
            <person name="Fitton-Ouhabi V."/>
            <person name="Dementhon K."/>
            <person name="Accoceberry I."/>
            <person name="Sherman D.J."/>
            <person name="Noel T."/>
        </authorList>
    </citation>
    <scope>NUCLEOTIDE SEQUENCE [LARGE SCALE GENOMIC DNA]</scope>
    <source>
        <strain evidence="4 5">CBS 6936</strain>
    </source>
</reference>
<evidence type="ECO:0000313" key="5">
    <source>
        <dbReference type="Proteomes" id="UP000195602"/>
    </source>
</evidence>
<feature type="domain" description="Utp8 C-terminal" evidence="3">
    <location>
        <begin position="382"/>
        <end position="727"/>
    </location>
</feature>
<dbReference type="Proteomes" id="UP000195602">
    <property type="component" value="Unassembled WGS sequence"/>
</dbReference>
<gene>
    <name evidence="4" type="ORF">A9F13_01g00539</name>
</gene>
<accession>A0AA91Q3I8</accession>
<evidence type="ECO:0000259" key="3">
    <source>
        <dbReference type="Pfam" id="PF22542"/>
    </source>
</evidence>
<dbReference type="EMBL" id="LYUB02000001">
    <property type="protein sequence ID" value="OVF10660.1"/>
    <property type="molecule type" value="Genomic_DNA"/>
</dbReference>
<dbReference type="Pfam" id="PF10395">
    <property type="entry name" value="Utp8_b_propeller"/>
    <property type="match status" value="1"/>
</dbReference>
<feature type="coiled-coil region" evidence="1">
    <location>
        <begin position="580"/>
        <end position="607"/>
    </location>
</feature>
<name>A0AA91Q3I8_CLALS</name>
<dbReference type="InterPro" id="IPR053881">
    <property type="entry name" value="Utp8_C"/>
</dbReference>
<proteinExistence type="predicted"/>